<evidence type="ECO:0000313" key="13">
    <source>
        <dbReference type="EMBL" id="MCP2370713.1"/>
    </source>
</evidence>
<evidence type="ECO:0000256" key="5">
    <source>
        <dbReference type="ARBA" id="ARBA00022505"/>
    </source>
</evidence>
<dbReference type="Gene3D" id="2.170.190.11">
    <property type="entry name" value="Molybdopterin biosynthesis moea protein, domain 3"/>
    <property type="match status" value="1"/>
</dbReference>
<keyword evidence="5 11" id="KW-0500">Molybdenum</keyword>
<dbReference type="GO" id="GO:0006777">
    <property type="term" value="P:Mo-molybdopterin cofactor biosynthetic process"/>
    <property type="evidence" value="ECO:0007669"/>
    <property type="project" value="UniProtKB-UniRule"/>
</dbReference>
<dbReference type="AlphaFoldDB" id="A0A9X2H172"/>
<dbReference type="Proteomes" id="UP001139722">
    <property type="component" value="Unassembled WGS sequence"/>
</dbReference>
<dbReference type="Pfam" id="PF00994">
    <property type="entry name" value="MoCF_biosynth"/>
    <property type="match status" value="1"/>
</dbReference>
<dbReference type="EC" id="2.10.1.1" evidence="11"/>
<comment type="similarity">
    <text evidence="4 11">Belongs to the MoeA family.</text>
</comment>
<dbReference type="CDD" id="cd00887">
    <property type="entry name" value="MoeA"/>
    <property type="match status" value="1"/>
</dbReference>
<evidence type="ECO:0000256" key="11">
    <source>
        <dbReference type="RuleBase" id="RU365090"/>
    </source>
</evidence>
<dbReference type="GO" id="GO:0061599">
    <property type="term" value="F:molybdopterin molybdotransferase activity"/>
    <property type="evidence" value="ECO:0007669"/>
    <property type="project" value="UniProtKB-UniRule"/>
</dbReference>
<evidence type="ECO:0000313" key="14">
    <source>
        <dbReference type="Proteomes" id="UP001139722"/>
    </source>
</evidence>
<dbReference type="InterPro" id="IPR036425">
    <property type="entry name" value="MoaB/Mog-like_dom_sf"/>
</dbReference>
<accession>A0A9X2H172</accession>
<reference evidence="13" key="1">
    <citation type="submission" date="2022-06" db="EMBL/GenBank/DDBJ databases">
        <title>Sequencing the genomes of 1000 actinobacteria strains.</title>
        <authorList>
            <person name="Klenk H.-P."/>
        </authorList>
    </citation>
    <scope>NUCLEOTIDE SEQUENCE</scope>
    <source>
        <strain evidence="13">DSM 22016</strain>
    </source>
</reference>
<evidence type="ECO:0000256" key="1">
    <source>
        <dbReference type="ARBA" id="ARBA00001946"/>
    </source>
</evidence>
<dbReference type="Gene3D" id="2.40.340.10">
    <property type="entry name" value="MoeA, C-terminal, domain IV"/>
    <property type="match status" value="1"/>
</dbReference>
<keyword evidence="8 11" id="KW-0460">Magnesium</keyword>
<dbReference type="SMART" id="SM00852">
    <property type="entry name" value="MoCF_biosynth"/>
    <property type="match status" value="1"/>
</dbReference>
<evidence type="ECO:0000259" key="12">
    <source>
        <dbReference type="SMART" id="SM00852"/>
    </source>
</evidence>
<comment type="catalytic activity">
    <reaction evidence="10">
        <text>adenylyl-molybdopterin + molybdate = Mo-molybdopterin + AMP + H(+)</text>
        <dbReference type="Rhea" id="RHEA:35047"/>
        <dbReference type="ChEBI" id="CHEBI:15378"/>
        <dbReference type="ChEBI" id="CHEBI:36264"/>
        <dbReference type="ChEBI" id="CHEBI:62727"/>
        <dbReference type="ChEBI" id="CHEBI:71302"/>
        <dbReference type="ChEBI" id="CHEBI:456215"/>
        <dbReference type="EC" id="2.10.1.1"/>
    </reaction>
</comment>
<dbReference type="PANTHER" id="PTHR10192">
    <property type="entry name" value="MOLYBDOPTERIN BIOSYNTHESIS PROTEIN"/>
    <property type="match status" value="1"/>
</dbReference>
<comment type="caution">
    <text evidence="13">The sequence shown here is derived from an EMBL/GenBank/DDBJ whole genome shotgun (WGS) entry which is preliminary data.</text>
</comment>
<feature type="domain" description="MoaB/Mog" evidence="12">
    <location>
        <begin position="208"/>
        <end position="345"/>
    </location>
</feature>
<dbReference type="Gene3D" id="3.90.105.10">
    <property type="entry name" value="Molybdopterin biosynthesis moea protein, domain 2"/>
    <property type="match status" value="1"/>
</dbReference>
<dbReference type="SUPFAM" id="SSF63867">
    <property type="entry name" value="MoeA C-terminal domain-like"/>
    <property type="match status" value="1"/>
</dbReference>
<evidence type="ECO:0000256" key="10">
    <source>
        <dbReference type="ARBA" id="ARBA00047317"/>
    </source>
</evidence>
<keyword evidence="14" id="KW-1185">Reference proteome</keyword>
<dbReference type="InterPro" id="IPR005111">
    <property type="entry name" value="MoeA_C_domain_IV"/>
</dbReference>
<dbReference type="SUPFAM" id="SSF63882">
    <property type="entry name" value="MoeA N-terminal region -like"/>
    <property type="match status" value="1"/>
</dbReference>
<evidence type="ECO:0000256" key="2">
    <source>
        <dbReference type="ARBA" id="ARBA00002901"/>
    </source>
</evidence>
<protein>
    <recommendedName>
        <fullName evidence="11">Molybdopterin molybdenumtransferase</fullName>
        <ecNumber evidence="11">2.10.1.1</ecNumber>
    </recommendedName>
</protein>
<sequence length="438" mass="44795">MPTTRARFHESATLIPVAQHLEAVLAAVRGSARPAGVVEQVRLADAAGRTLATDVDAVLASPPFDNAAMDGFAVRWADVASASPAEPATLTVVGDHAAGSADPASARPLGAGEAARIMTGAQVPAGADTVVPVERTDRGEDADGPGGVHRVRVFSAPDRGRHIRRAGEDLRVGDPLLEAGTLLGPRQVAGAATAGHASLPVVRMPRVSVVATGSELTEPGETLAPGGIPDSNSLLLAGLVREAGCAVVEIVRMPDDADVLRAWISEREPCDAIVFTGGVSIGAYDVVRRVLGELGTVDFVRVAMQPGSPQAFGFLADGSAVFGLPGNPVAAAAAFEVFVRPALLAMQGRREVQRRRVRAGLVTGWDSPRGRLQLMPVSFVAAQDADGAGPEPLVRPATRGGAASHLSGGLAGADGFAIVPEAVERVEPGGLVDVLVLP</sequence>
<evidence type="ECO:0000256" key="6">
    <source>
        <dbReference type="ARBA" id="ARBA00022679"/>
    </source>
</evidence>
<proteinExistence type="inferred from homology"/>
<gene>
    <name evidence="13" type="ORF">BJ978_001389</name>
</gene>
<evidence type="ECO:0000256" key="7">
    <source>
        <dbReference type="ARBA" id="ARBA00022723"/>
    </source>
</evidence>
<dbReference type="FunFam" id="3.40.980.10:FF:000004">
    <property type="entry name" value="Molybdopterin molybdenumtransferase"/>
    <property type="match status" value="1"/>
</dbReference>
<dbReference type="Pfam" id="PF03453">
    <property type="entry name" value="MoeA_N"/>
    <property type="match status" value="1"/>
</dbReference>
<keyword evidence="9 11" id="KW-0501">Molybdenum cofactor biosynthesis</keyword>
<dbReference type="EMBL" id="JAMZDY010000001">
    <property type="protein sequence ID" value="MCP2370713.1"/>
    <property type="molecule type" value="Genomic_DNA"/>
</dbReference>
<comment type="cofactor">
    <cofactor evidence="1 11">
        <name>Mg(2+)</name>
        <dbReference type="ChEBI" id="CHEBI:18420"/>
    </cofactor>
</comment>
<dbReference type="PANTHER" id="PTHR10192:SF5">
    <property type="entry name" value="GEPHYRIN"/>
    <property type="match status" value="1"/>
</dbReference>
<evidence type="ECO:0000256" key="8">
    <source>
        <dbReference type="ARBA" id="ARBA00022842"/>
    </source>
</evidence>
<keyword evidence="6 11" id="KW-0808">Transferase</keyword>
<dbReference type="FunFam" id="2.170.190.11:FF:000001">
    <property type="entry name" value="Molybdopterin molybdenumtransferase"/>
    <property type="match status" value="1"/>
</dbReference>
<dbReference type="InterPro" id="IPR001453">
    <property type="entry name" value="MoaB/Mog_dom"/>
</dbReference>
<comment type="function">
    <text evidence="2 11">Catalyzes the insertion of molybdate into adenylated molybdopterin with the concomitant release of AMP.</text>
</comment>
<dbReference type="GO" id="GO:0005829">
    <property type="term" value="C:cytosol"/>
    <property type="evidence" value="ECO:0007669"/>
    <property type="project" value="TreeGrafter"/>
</dbReference>
<dbReference type="InterPro" id="IPR036135">
    <property type="entry name" value="MoeA_linker/N_sf"/>
</dbReference>
<dbReference type="SUPFAM" id="SSF53218">
    <property type="entry name" value="Molybdenum cofactor biosynthesis proteins"/>
    <property type="match status" value="1"/>
</dbReference>
<name>A0A9X2H172_9MICO</name>
<dbReference type="InterPro" id="IPR036688">
    <property type="entry name" value="MoeA_C_domain_IV_sf"/>
</dbReference>
<dbReference type="Gene3D" id="3.40.980.10">
    <property type="entry name" value="MoaB/Mog-like domain"/>
    <property type="match status" value="1"/>
</dbReference>
<evidence type="ECO:0000256" key="3">
    <source>
        <dbReference type="ARBA" id="ARBA00005046"/>
    </source>
</evidence>
<dbReference type="Pfam" id="PF03454">
    <property type="entry name" value="MoeA_C"/>
    <property type="match status" value="1"/>
</dbReference>
<dbReference type="NCBIfam" id="NF045515">
    <property type="entry name" value="Glp_gephyrin"/>
    <property type="match status" value="1"/>
</dbReference>
<evidence type="ECO:0000256" key="9">
    <source>
        <dbReference type="ARBA" id="ARBA00023150"/>
    </source>
</evidence>
<dbReference type="NCBIfam" id="TIGR00177">
    <property type="entry name" value="molyb_syn"/>
    <property type="match status" value="1"/>
</dbReference>
<comment type="pathway">
    <text evidence="3 11">Cofactor biosynthesis; molybdopterin biosynthesis.</text>
</comment>
<organism evidence="13 14">
    <name type="scientific">Agromyces terreus</name>
    <dbReference type="NCBI Taxonomy" id="424795"/>
    <lineage>
        <taxon>Bacteria</taxon>
        <taxon>Bacillati</taxon>
        <taxon>Actinomycetota</taxon>
        <taxon>Actinomycetes</taxon>
        <taxon>Micrococcales</taxon>
        <taxon>Microbacteriaceae</taxon>
        <taxon>Agromyces</taxon>
    </lineage>
</organism>
<dbReference type="InterPro" id="IPR038987">
    <property type="entry name" value="MoeA-like"/>
</dbReference>
<dbReference type="GO" id="GO:0046872">
    <property type="term" value="F:metal ion binding"/>
    <property type="evidence" value="ECO:0007669"/>
    <property type="project" value="UniProtKB-UniRule"/>
</dbReference>
<keyword evidence="7 11" id="KW-0479">Metal-binding</keyword>
<dbReference type="RefSeq" id="WP_157000225.1">
    <property type="nucleotide sequence ID" value="NZ_BAAANU010000059.1"/>
</dbReference>
<dbReference type="InterPro" id="IPR005110">
    <property type="entry name" value="MoeA_linker/N"/>
</dbReference>
<dbReference type="OrthoDB" id="9804758at2"/>
<evidence type="ECO:0000256" key="4">
    <source>
        <dbReference type="ARBA" id="ARBA00010763"/>
    </source>
</evidence>